<feature type="transmembrane region" description="Helical" evidence="7">
    <location>
        <begin position="208"/>
        <end position="226"/>
    </location>
</feature>
<evidence type="ECO:0000256" key="3">
    <source>
        <dbReference type="ARBA" id="ARBA00022475"/>
    </source>
</evidence>
<reference evidence="10" key="1">
    <citation type="journal article" date="2021" name="PeerJ">
        <title>Extensive microbial diversity within the chicken gut microbiome revealed by metagenomics and culture.</title>
        <authorList>
            <person name="Gilroy R."/>
            <person name="Ravi A."/>
            <person name="Getino M."/>
            <person name="Pursley I."/>
            <person name="Horton D.L."/>
            <person name="Alikhan N.F."/>
            <person name="Baker D."/>
            <person name="Gharbi K."/>
            <person name="Hall N."/>
            <person name="Watson M."/>
            <person name="Adriaenssens E.M."/>
            <person name="Foster-Nyarko E."/>
            <person name="Jarju S."/>
            <person name="Secka A."/>
            <person name="Antonio M."/>
            <person name="Oren A."/>
            <person name="Chaudhuri R.R."/>
            <person name="La Ragione R."/>
            <person name="Hildebrand F."/>
            <person name="Pallen M.J."/>
        </authorList>
    </citation>
    <scope>NUCLEOTIDE SEQUENCE</scope>
    <source>
        <strain evidence="10">CHK172-16539</strain>
    </source>
</reference>
<feature type="transmembrane region" description="Helical" evidence="7">
    <location>
        <begin position="71"/>
        <end position="99"/>
    </location>
</feature>
<dbReference type="GO" id="GO:0006465">
    <property type="term" value="P:signal peptide processing"/>
    <property type="evidence" value="ECO:0007669"/>
    <property type="project" value="TreeGrafter"/>
</dbReference>
<sequence>MLLFYFGCCLGSFLMVVATRLPIGEDFLVSRSHCHHCQKTLRFYELIPLFSILFMKFRCSACQKRIPITYLLVECLYGFLFFIVFKSLIGSIALVYFIWITMAFLLSLTDLFYWIVEPKILYPFGCLLWSLLYLFDWSFYPATLIFLLLVAFLIYFFLQAYFGFGDMLLLLFWGPWFTIHQLFILLFVASLSGLIISYLYSRLTQQSVNHLPFVPFLSLGLLFLLFF</sequence>
<keyword evidence="4 7" id="KW-0812">Transmembrane</keyword>
<keyword evidence="10" id="KW-0378">Hydrolase</keyword>
<feature type="transmembrane region" description="Helical" evidence="7">
    <location>
        <begin position="111"/>
        <end position="135"/>
    </location>
</feature>
<dbReference type="PANTHER" id="PTHR30487">
    <property type="entry name" value="TYPE 4 PREPILIN-LIKE PROTEINS LEADER PEPTIDE-PROCESSING ENZYME"/>
    <property type="match status" value="1"/>
</dbReference>
<dbReference type="EMBL" id="DXBN01000063">
    <property type="protein sequence ID" value="HIZ52832.1"/>
    <property type="molecule type" value="Genomic_DNA"/>
</dbReference>
<dbReference type="Pfam" id="PF06750">
    <property type="entry name" value="A24_N_bact"/>
    <property type="match status" value="1"/>
</dbReference>
<feature type="domain" description="Prepilin peptidase A24 N-terminal" evidence="9">
    <location>
        <begin position="6"/>
        <end position="85"/>
    </location>
</feature>
<keyword evidence="3" id="KW-1003">Cell membrane</keyword>
<dbReference type="GO" id="GO:0005886">
    <property type="term" value="C:plasma membrane"/>
    <property type="evidence" value="ECO:0007669"/>
    <property type="project" value="UniProtKB-SubCell"/>
</dbReference>
<evidence type="ECO:0000256" key="2">
    <source>
        <dbReference type="ARBA" id="ARBA00005801"/>
    </source>
</evidence>
<dbReference type="InterPro" id="IPR050882">
    <property type="entry name" value="Prepilin_peptidase/N-MTase"/>
</dbReference>
<dbReference type="InterPro" id="IPR000045">
    <property type="entry name" value="Prepilin_IV_endopep_pep"/>
</dbReference>
<comment type="subcellular location">
    <subcellularLocation>
        <location evidence="1">Cell membrane</location>
        <topology evidence="1">Multi-pass membrane protein</topology>
    </subcellularLocation>
</comment>
<protein>
    <submittedName>
        <fullName evidence="10">Prepilin peptidase</fullName>
        <ecNumber evidence="10">3.4.23.43</ecNumber>
    </submittedName>
</protein>
<comment type="caution">
    <text evidence="10">The sequence shown here is derived from an EMBL/GenBank/DDBJ whole genome shotgun (WGS) entry which is preliminary data.</text>
</comment>
<gene>
    <name evidence="10" type="ORF">IAA20_02690</name>
</gene>
<feature type="transmembrane region" description="Helical" evidence="7">
    <location>
        <begin position="182"/>
        <end position="201"/>
    </location>
</feature>
<keyword evidence="6 7" id="KW-0472">Membrane</keyword>
<evidence type="ECO:0000259" key="8">
    <source>
        <dbReference type="Pfam" id="PF01478"/>
    </source>
</evidence>
<dbReference type="InterPro" id="IPR010627">
    <property type="entry name" value="Prepilin_pept_A24_N"/>
</dbReference>
<keyword evidence="5 7" id="KW-1133">Transmembrane helix</keyword>
<comment type="similarity">
    <text evidence="2">Belongs to the peptidase A24 family.</text>
</comment>
<evidence type="ECO:0000313" key="11">
    <source>
        <dbReference type="Proteomes" id="UP000824063"/>
    </source>
</evidence>
<reference evidence="10" key="2">
    <citation type="submission" date="2021-04" db="EMBL/GenBank/DDBJ databases">
        <authorList>
            <person name="Gilroy R."/>
        </authorList>
    </citation>
    <scope>NUCLEOTIDE SEQUENCE</scope>
    <source>
        <strain evidence="10">CHK172-16539</strain>
    </source>
</reference>
<feature type="domain" description="Prepilin type IV endopeptidase peptidase" evidence="8">
    <location>
        <begin position="98"/>
        <end position="197"/>
    </location>
</feature>
<dbReference type="AlphaFoldDB" id="A0A9D2F6N0"/>
<dbReference type="PANTHER" id="PTHR30487:SF0">
    <property type="entry name" value="PREPILIN LEADER PEPTIDASE_N-METHYLTRANSFERASE-RELATED"/>
    <property type="match status" value="1"/>
</dbReference>
<evidence type="ECO:0000256" key="1">
    <source>
        <dbReference type="ARBA" id="ARBA00004651"/>
    </source>
</evidence>
<name>A0A9D2F6N0_9ENTE</name>
<evidence type="ECO:0000259" key="9">
    <source>
        <dbReference type="Pfam" id="PF06750"/>
    </source>
</evidence>
<evidence type="ECO:0000256" key="4">
    <source>
        <dbReference type="ARBA" id="ARBA00022692"/>
    </source>
</evidence>
<feature type="transmembrane region" description="Helical" evidence="7">
    <location>
        <begin position="142"/>
        <end position="162"/>
    </location>
</feature>
<accession>A0A9D2F6N0</accession>
<dbReference type="Proteomes" id="UP000824063">
    <property type="component" value="Unassembled WGS sequence"/>
</dbReference>
<evidence type="ECO:0000256" key="6">
    <source>
        <dbReference type="ARBA" id="ARBA00023136"/>
    </source>
</evidence>
<dbReference type="EC" id="3.4.23.43" evidence="10"/>
<evidence type="ECO:0000256" key="7">
    <source>
        <dbReference type="SAM" id="Phobius"/>
    </source>
</evidence>
<evidence type="ECO:0000256" key="5">
    <source>
        <dbReference type="ARBA" id="ARBA00022989"/>
    </source>
</evidence>
<dbReference type="GO" id="GO:0004190">
    <property type="term" value="F:aspartic-type endopeptidase activity"/>
    <property type="evidence" value="ECO:0007669"/>
    <property type="project" value="UniProtKB-EC"/>
</dbReference>
<organism evidence="10 11">
    <name type="scientific">Candidatus Enterococcus avicola</name>
    <dbReference type="NCBI Taxonomy" id="2838561"/>
    <lineage>
        <taxon>Bacteria</taxon>
        <taxon>Bacillati</taxon>
        <taxon>Bacillota</taxon>
        <taxon>Bacilli</taxon>
        <taxon>Lactobacillales</taxon>
        <taxon>Enterococcaceae</taxon>
        <taxon>Enterococcus</taxon>
    </lineage>
</organism>
<dbReference type="Pfam" id="PF01478">
    <property type="entry name" value="Peptidase_A24"/>
    <property type="match status" value="1"/>
</dbReference>
<evidence type="ECO:0000313" key="10">
    <source>
        <dbReference type="EMBL" id="HIZ52832.1"/>
    </source>
</evidence>
<proteinExistence type="inferred from homology"/>